<keyword evidence="3" id="KW-1185">Reference proteome</keyword>
<evidence type="ECO:0000313" key="2">
    <source>
        <dbReference type="EMBL" id="QEH37140.1"/>
    </source>
</evidence>
<dbReference type="PANTHER" id="PTHR42912:SF80">
    <property type="entry name" value="METHYLTRANSFERASE DOMAIN-CONTAINING PROTEIN"/>
    <property type="match status" value="1"/>
</dbReference>
<evidence type="ECO:0000259" key="1">
    <source>
        <dbReference type="Pfam" id="PF13649"/>
    </source>
</evidence>
<dbReference type="Proteomes" id="UP000324233">
    <property type="component" value="Chromosome"/>
</dbReference>
<evidence type="ECO:0000313" key="3">
    <source>
        <dbReference type="Proteomes" id="UP000324233"/>
    </source>
</evidence>
<dbReference type="SUPFAM" id="SSF53335">
    <property type="entry name" value="S-adenosyl-L-methionine-dependent methyltransferases"/>
    <property type="match status" value="1"/>
</dbReference>
<dbReference type="EMBL" id="CP042997">
    <property type="protein sequence ID" value="QEH37140.1"/>
    <property type="molecule type" value="Genomic_DNA"/>
</dbReference>
<feature type="domain" description="Methyltransferase" evidence="1">
    <location>
        <begin position="61"/>
        <end position="157"/>
    </location>
</feature>
<dbReference type="KEGG" id="agv:OJF2_57270"/>
<keyword evidence="2" id="KW-0489">Methyltransferase</keyword>
<sequence length="263" mass="29672">MPLDRVPPAWRMPEGVNVSLWEYLHTPRLAVEEDAYFAGHPLFEADARILDSRLDVPGRLVDLGCGAGRHALRFAARGFPVVAVDLSRSMLETVLRKADDMGVRLLTTRANLCRLGCFPDATFDLALSMFSTLGMIRGRAARRRALGEACRILRPGGRLVLHVHNLWLNLRDPQGRIWLMGQLARAIRGHSELGDRRMTYRGIPGMEVHLYRLGEIRRELGRAGFRVEEVIPLEDVSYRVIERPRLLPGIRAGGWILFARKPG</sequence>
<dbReference type="EC" id="2.1.1.156" evidence="2"/>
<dbReference type="GO" id="GO:0032259">
    <property type="term" value="P:methylation"/>
    <property type="evidence" value="ECO:0007669"/>
    <property type="project" value="UniProtKB-KW"/>
</dbReference>
<dbReference type="Pfam" id="PF13649">
    <property type="entry name" value="Methyltransf_25"/>
    <property type="match status" value="1"/>
</dbReference>
<dbReference type="CDD" id="cd02440">
    <property type="entry name" value="AdoMet_MTases"/>
    <property type="match status" value="1"/>
</dbReference>
<dbReference type="PANTHER" id="PTHR42912">
    <property type="entry name" value="METHYLTRANSFERASE"/>
    <property type="match status" value="1"/>
</dbReference>
<proteinExistence type="predicted"/>
<dbReference type="OrthoDB" id="9804312at2"/>
<dbReference type="InterPro" id="IPR050508">
    <property type="entry name" value="Methyltransf_Superfamily"/>
</dbReference>
<keyword evidence="2" id="KW-0808">Transferase</keyword>
<accession>A0A5B9WB82</accession>
<dbReference type="RefSeq" id="WP_148596742.1">
    <property type="nucleotide sequence ID" value="NZ_CP042997.1"/>
</dbReference>
<dbReference type="AlphaFoldDB" id="A0A5B9WB82"/>
<protein>
    <submittedName>
        <fullName evidence="2">Glycine/sarcosine N-methyltransferase</fullName>
        <ecNumber evidence="2">2.1.1.156</ecNumber>
    </submittedName>
</protein>
<dbReference type="Gene3D" id="3.40.50.150">
    <property type="entry name" value="Vaccinia Virus protein VP39"/>
    <property type="match status" value="1"/>
</dbReference>
<name>A0A5B9WB82_9BACT</name>
<reference evidence="2 3" key="1">
    <citation type="submission" date="2019-08" db="EMBL/GenBank/DDBJ databases">
        <title>Deep-cultivation of Planctomycetes and their phenomic and genomic characterization uncovers novel biology.</title>
        <authorList>
            <person name="Wiegand S."/>
            <person name="Jogler M."/>
            <person name="Boedeker C."/>
            <person name="Pinto D."/>
            <person name="Vollmers J."/>
            <person name="Rivas-Marin E."/>
            <person name="Kohn T."/>
            <person name="Peeters S.H."/>
            <person name="Heuer A."/>
            <person name="Rast P."/>
            <person name="Oberbeckmann S."/>
            <person name="Bunk B."/>
            <person name="Jeske O."/>
            <person name="Meyerdierks A."/>
            <person name="Storesund J.E."/>
            <person name="Kallscheuer N."/>
            <person name="Luecker S."/>
            <person name="Lage O.M."/>
            <person name="Pohl T."/>
            <person name="Merkel B.J."/>
            <person name="Hornburger P."/>
            <person name="Mueller R.-W."/>
            <person name="Bruemmer F."/>
            <person name="Labrenz M."/>
            <person name="Spormann A.M."/>
            <person name="Op den Camp H."/>
            <person name="Overmann J."/>
            <person name="Amann R."/>
            <person name="Jetten M.S.M."/>
            <person name="Mascher T."/>
            <person name="Medema M.H."/>
            <person name="Devos D.P."/>
            <person name="Kaster A.-K."/>
            <person name="Ovreas L."/>
            <person name="Rohde M."/>
            <person name="Galperin M.Y."/>
            <person name="Jogler C."/>
        </authorList>
    </citation>
    <scope>NUCLEOTIDE SEQUENCE [LARGE SCALE GENOMIC DNA]</scope>
    <source>
        <strain evidence="2 3">OJF2</strain>
    </source>
</reference>
<dbReference type="InterPro" id="IPR029063">
    <property type="entry name" value="SAM-dependent_MTases_sf"/>
</dbReference>
<organism evidence="2 3">
    <name type="scientific">Aquisphaera giovannonii</name>
    <dbReference type="NCBI Taxonomy" id="406548"/>
    <lineage>
        <taxon>Bacteria</taxon>
        <taxon>Pseudomonadati</taxon>
        <taxon>Planctomycetota</taxon>
        <taxon>Planctomycetia</taxon>
        <taxon>Isosphaerales</taxon>
        <taxon>Isosphaeraceae</taxon>
        <taxon>Aquisphaera</taxon>
    </lineage>
</organism>
<dbReference type="InterPro" id="IPR041698">
    <property type="entry name" value="Methyltransf_25"/>
</dbReference>
<dbReference type="GO" id="GO:0008168">
    <property type="term" value="F:methyltransferase activity"/>
    <property type="evidence" value="ECO:0007669"/>
    <property type="project" value="UniProtKB-KW"/>
</dbReference>
<gene>
    <name evidence="2" type="primary">bsmA</name>
    <name evidence="2" type="ORF">OJF2_57270</name>
</gene>